<dbReference type="Proteomes" id="UP000265520">
    <property type="component" value="Unassembled WGS sequence"/>
</dbReference>
<dbReference type="EMBL" id="LXQA010227873">
    <property type="protein sequence ID" value="MCI35866.1"/>
    <property type="molecule type" value="Genomic_DNA"/>
</dbReference>
<organism evidence="1 2">
    <name type="scientific">Trifolium medium</name>
    <dbReference type="NCBI Taxonomy" id="97028"/>
    <lineage>
        <taxon>Eukaryota</taxon>
        <taxon>Viridiplantae</taxon>
        <taxon>Streptophyta</taxon>
        <taxon>Embryophyta</taxon>
        <taxon>Tracheophyta</taxon>
        <taxon>Spermatophyta</taxon>
        <taxon>Magnoliopsida</taxon>
        <taxon>eudicotyledons</taxon>
        <taxon>Gunneridae</taxon>
        <taxon>Pentapetalae</taxon>
        <taxon>rosids</taxon>
        <taxon>fabids</taxon>
        <taxon>Fabales</taxon>
        <taxon>Fabaceae</taxon>
        <taxon>Papilionoideae</taxon>
        <taxon>50 kb inversion clade</taxon>
        <taxon>NPAAA clade</taxon>
        <taxon>Hologalegina</taxon>
        <taxon>IRL clade</taxon>
        <taxon>Trifolieae</taxon>
        <taxon>Trifolium</taxon>
    </lineage>
</organism>
<dbReference type="AlphaFoldDB" id="A0A392RJ67"/>
<proteinExistence type="predicted"/>
<sequence>MCLIWNAFMWVLWKRRNDCVFNNTATDVDELLEQVK</sequence>
<protein>
    <submittedName>
        <fullName evidence="1">Uncharacterized protein</fullName>
    </submittedName>
</protein>
<reference evidence="1 2" key="1">
    <citation type="journal article" date="2018" name="Front. Plant Sci.">
        <title>Red Clover (Trifolium pratense) and Zigzag Clover (T. medium) - A Picture of Genomic Similarities and Differences.</title>
        <authorList>
            <person name="Dluhosova J."/>
            <person name="Istvanek J."/>
            <person name="Nedelnik J."/>
            <person name="Repkova J."/>
        </authorList>
    </citation>
    <scope>NUCLEOTIDE SEQUENCE [LARGE SCALE GENOMIC DNA]</scope>
    <source>
        <strain evidence="2">cv. 10/8</strain>
        <tissue evidence="1">Leaf</tissue>
    </source>
</reference>
<name>A0A392RJ67_9FABA</name>
<accession>A0A392RJ67</accession>
<evidence type="ECO:0000313" key="1">
    <source>
        <dbReference type="EMBL" id="MCI35866.1"/>
    </source>
</evidence>
<comment type="caution">
    <text evidence="1">The sequence shown here is derived from an EMBL/GenBank/DDBJ whole genome shotgun (WGS) entry which is preliminary data.</text>
</comment>
<keyword evidence="2" id="KW-1185">Reference proteome</keyword>
<evidence type="ECO:0000313" key="2">
    <source>
        <dbReference type="Proteomes" id="UP000265520"/>
    </source>
</evidence>
<feature type="non-terminal residue" evidence="1">
    <location>
        <position position="36"/>
    </location>
</feature>